<reference evidence="1" key="1">
    <citation type="submission" date="2022-07" db="EMBL/GenBank/DDBJ databases">
        <title>High-quality bacteriophage genomes in the Japanese 4D cohort.</title>
        <authorList>
            <person name="Nishijima S."/>
        </authorList>
    </citation>
    <scope>NUCLEOTIDE SEQUENCE</scope>
    <source>
        <strain evidence="1">0049_62566</strain>
    </source>
</reference>
<protein>
    <submittedName>
        <fullName evidence="1">Uncharacterized protein</fullName>
    </submittedName>
</protein>
<accession>A0ABY5T313</accession>
<evidence type="ECO:0000313" key="1">
    <source>
        <dbReference type="EMBL" id="UVM80017.1"/>
    </source>
</evidence>
<proteinExistence type="predicted"/>
<name>A0ABY5T313_9VIRU</name>
<sequence length="216" mass="23886">MIIDDTIPTKIGTDIYETWKDAALADLANMLCMSPLDQSTDTLTCLVSNDGKHVSLPSWYSEVTDVQSTYGHSLEYTIDYTKSDGWTPETKYVNALTLTTPYLPGMPVTITGTHGFNRLPKPLSGILTAIIKADQTTVDQTDRVTSKKIEDVSVTYATSTQTTLEHALTPYLALLNQWSLCHATNNGGLLSMPTPHHDLPWWMNEQDLGSNDYAIL</sequence>
<evidence type="ECO:0000313" key="2">
    <source>
        <dbReference type="Proteomes" id="UP001160541"/>
    </source>
</evidence>
<dbReference type="Proteomes" id="UP001160541">
    <property type="component" value="Segment"/>
</dbReference>
<dbReference type="EMBL" id="OP030734">
    <property type="protein sequence ID" value="UVM80017.1"/>
    <property type="molecule type" value="Genomic_DNA"/>
</dbReference>
<keyword evidence="2" id="KW-1185">Reference proteome</keyword>
<organism evidence="1 2">
    <name type="scientific">Bacteriophage sp</name>
    <dbReference type="NCBI Taxonomy" id="38018"/>
    <lineage>
        <taxon>Viruses</taxon>
    </lineage>
</organism>